<evidence type="ECO:0000256" key="4">
    <source>
        <dbReference type="ARBA" id="ARBA00005161"/>
    </source>
</evidence>
<dbReference type="PROSITE" id="PS00912">
    <property type="entry name" value="DHODEHASE_2"/>
    <property type="match status" value="1"/>
</dbReference>
<evidence type="ECO:0000256" key="6">
    <source>
        <dbReference type="ARBA" id="ARBA00012791"/>
    </source>
</evidence>
<dbReference type="CDD" id="cd04738">
    <property type="entry name" value="DHOD_2_like"/>
    <property type="match status" value="1"/>
</dbReference>
<keyword evidence="12" id="KW-0472">Membrane</keyword>
<dbReference type="GO" id="GO:0006207">
    <property type="term" value="P:'de novo' pyrimidine nucleobase biosynthetic process"/>
    <property type="evidence" value="ECO:0007669"/>
    <property type="project" value="UniProtKB-UniRule"/>
</dbReference>
<dbReference type="InterPro" id="IPR005720">
    <property type="entry name" value="Dihydroorotate_DH_cat"/>
</dbReference>
<dbReference type="GO" id="GO:0006222">
    <property type="term" value="P:UMP biosynthetic process"/>
    <property type="evidence" value="ECO:0007669"/>
    <property type="project" value="InterPro"/>
</dbReference>
<feature type="domain" description="Dihydroorotate dehydrogenase catalytic" evidence="15">
    <location>
        <begin position="50"/>
        <end position="334"/>
    </location>
</feature>
<evidence type="ECO:0000256" key="2">
    <source>
        <dbReference type="ARBA" id="ARBA00003125"/>
    </source>
</evidence>
<gene>
    <name evidence="16" type="ORF">FDW42_02180</name>
</gene>
<dbReference type="PIRSF" id="PIRSF000164">
    <property type="entry name" value="DHO_oxidase"/>
    <property type="match status" value="1"/>
</dbReference>
<dbReference type="NCBIfam" id="TIGR01036">
    <property type="entry name" value="pyrD_sub2"/>
    <property type="match status" value="1"/>
</dbReference>
<comment type="pathway">
    <text evidence="4">Pyrimidine metabolism; UMP biosynthesis via de novo pathway; orotate from (S)-dihydroorotate (quinone route): step 1/1.</text>
</comment>
<evidence type="ECO:0000256" key="10">
    <source>
        <dbReference type="ARBA" id="ARBA00022975"/>
    </source>
</evidence>
<comment type="cofactor">
    <cofactor evidence="1">
        <name>FMN</name>
        <dbReference type="ChEBI" id="CHEBI:58210"/>
    </cofactor>
</comment>
<protein>
    <recommendedName>
        <fullName evidence="7 14">Dihydroorotate dehydrogenase (quinone)</fullName>
        <ecNumber evidence="6 14">1.3.5.2</ecNumber>
    </recommendedName>
</protein>
<comment type="catalytic activity">
    <reaction evidence="13">
        <text>(S)-dihydroorotate + a quinone = orotate + a quinol</text>
        <dbReference type="Rhea" id="RHEA:30187"/>
        <dbReference type="ChEBI" id="CHEBI:24646"/>
        <dbReference type="ChEBI" id="CHEBI:30839"/>
        <dbReference type="ChEBI" id="CHEBI:30864"/>
        <dbReference type="ChEBI" id="CHEBI:132124"/>
        <dbReference type="EC" id="1.3.5.2"/>
    </reaction>
</comment>
<evidence type="ECO:0000256" key="14">
    <source>
        <dbReference type="NCBIfam" id="TIGR01036"/>
    </source>
</evidence>
<dbReference type="RefSeq" id="WP_082199416.1">
    <property type="nucleotide sequence ID" value="NZ_CP020478.1"/>
</dbReference>
<comment type="function">
    <text evidence="2">Catalyzes the conversion of dihydroorotate to orotate with quinone as electron acceptor.</text>
</comment>
<accession>A0AAX2UM01</accession>
<keyword evidence="10" id="KW-0665">Pyrimidine biosynthesis</keyword>
<dbReference type="EMBL" id="VDBS01000019">
    <property type="protein sequence ID" value="TNB58440.1"/>
    <property type="molecule type" value="Genomic_DNA"/>
</dbReference>
<dbReference type="InterPro" id="IPR005719">
    <property type="entry name" value="Dihydroorotate_DH_2"/>
</dbReference>
<dbReference type="NCBIfam" id="NF003649">
    <property type="entry name" value="PRK05286.2-2"/>
    <property type="match status" value="1"/>
</dbReference>
<name>A0AAX2UM01_9BACT</name>
<dbReference type="EC" id="1.3.5.2" evidence="6 14"/>
<dbReference type="GO" id="GO:0106430">
    <property type="term" value="F:dihydroorotate dehydrogenase (quinone) activity"/>
    <property type="evidence" value="ECO:0007669"/>
    <property type="project" value="UniProtKB-EC"/>
</dbReference>
<dbReference type="InterPro" id="IPR013785">
    <property type="entry name" value="Aldolase_TIM"/>
</dbReference>
<proteinExistence type="inferred from homology"/>
<dbReference type="GO" id="GO:0005737">
    <property type="term" value="C:cytoplasm"/>
    <property type="evidence" value="ECO:0007669"/>
    <property type="project" value="InterPro"/>
</dbReference>
<dbReference type="InterPro" id="IPR050074">
    <property type="entry name" value="DHO_dehydrogenase"/>
</dbReference>
<evidence type="ECO:0000313" key="16">
    <source>
        <dbReference type="EMBL" id="TNB58440.1"/>
    </source>
</evidence>
<comment type="subcellular location">
    <subcellularLocation>
        <location evidence="3">Membrane</location>
    </subcellularLocation>
</comment>
<keyword evidence="8" id="KW-0285">Flavoprotein</keyword>
<evidence type="ECO:0000259" key="15">
    <source>
        <dbReference type="Pfam" id="PF01180"/>
    </source>
</evidence>
<evidence type="ECO:0000256" key="11">
    <source>
        <dbReference type="ARBA" id="ARBA00023002"/>
    </source>
</evidence>
<dbReference type="Gene3D" id="3.20.20.70">
    <property type="entry name" value="Aldolase class I"/>
    <property type="match status" value="1"/>
</dbReference>
<evidence type="ECO:0000256" key="13">
    <source>
        <dbReference type="ARBA" id="ARBA00048639"/>
    </source>
</evidence>
<dbReference type="NCBIfam" id="NF003652">
    <property type="entry name" value="PRK05286.2-5"/>
    <property type="match status" value="1"/>
</dbReference>
<evidence type="ECO:0000256" key="12">
    <source>
        <dbReference type="ARBA" id="ARBA00023136"/>
    </source>
</evidence>
<evidence type="ECO:0000256" key="5">
    <source>
        <dbReference type="ARBA" id="ARBA00005359"/>
    </source>
</evidence>
<dbReference type="Proteomes" id="UP000306813">
    <property type="component" value="Unassembled WGS sequence"/>
</dbReference>
<dbReference type="SUPFAM" id="SSF51395">
    <property type="entry name" value="FMN-linked oxidoreductases"/>
    <property type="match status" value="1"/>
</dbReference>
<dbReference type="InterPro" id="IPR001295">
    <property type="entry name" value="Dihydroorotate_DH_CS"/>
</dbReference>
<dbReference type="Pfam" id="PF01180">
    <property type="entry name" value="DHO_dh"/>
    <property type="match status" value="1"/>
</dbReference>
<evidence type="ECO:0000256" key="8">
    <source>
        <dbReference type="ARBA" id="ARBA00022630"/>
    </source>
</evidence>
<organism evidence="16 17">
    <name type="scientific">Campylobacter helveticus</name>
    <dbReference type="NCBI Taxonomy" id="28898"/>
    <lineage>
        <taxon>Bacteria</taxon>
        <taxon>Pseudomonadati</taxon>
        <taxon>Campylobacterota</taxon>
        <taxon>Epsilonproteobacteria</taxon>
        <taxon>Campylobacterales</taxon>
        <taxon>Campylobacteraceae</taxon>
        <taxon>Campylobacter</taxon>
    </lineage>
</organism>
<reference evidence="16 17" key="1">
    <citation type="submission" date="2019-05" db="EMBL/GenBank/DDBJ databases">
        <title>Draft genomes of eight strains of Campylobacter helveticus isolated from cats and a dog in New Zealand.</title>
        <authorList>
            <person name="Bojanic K."/>
            <person name="Midwinter A.C."/>
            <person name="Biggs P.J."/>
            <person name="Acke E."/>
            <person name="Cornelius A.J."/>
            <person name="Marshall J.C."/>
        </authorList>
    </citation>
    <scope>NUCLEOTIDE SEQUENCE [LARGE SCALE GENOMIC DNA]</scope>
    <source>
        <strain evidence="16 17">ACP123b</strain>
    </source>
</reference>
<dbReference type="InterPro" id="IPR012135">
    <property type="entry name" value="Dihydroorotate_DH_1_2"/>
</dbReference>
<keyword evidence="9" id="KW-0288">FMN</keyword>
<keyword evidence="11 16" id="KW-0560">Oxidoreductase</keyword>
<dbReference type="PANTHER" id="PTHR48109:SF4">
    <property type="entry name" value="DIHYDROOROTATE DEHYDROGENASE (QUINONE), MITOCHONDRIAL"/>
    <property type="match status" value="1"/>
</dbReference>
<dbReference type="KEGG" id="chv:CHELV3228_0526"/>
<dbReference type="GO" id="GO:0005886">
    <property type="term" value="C:plasma membrane"/>
    <property type="evidence" value="ECO:0007669"/>
    <property type="project" value="TreeGrafter"/>
</dbReference>
<comment type="similarity">
    <text evidence="5">Belongs to the dihydroorotate dehydrogenase family. Type 2 subfamily.</text>
</comment>
<evidence type="ECO:0000256" key="9">
    <source>
        <dbReference type="ARBA" id="ARBA00022643"/>
    </source>
</evidence>
<evidence type="ECO:0000256" key="7">
    <source>
        <dbReference type="ARBA" id="ARBA00018366"/>
    </source>
</evidence>
<comment type="caution">
    <text evidence="16">The sequence shown here is derived from an EMBL/GenBank/DDBJ whole genome shotgun (WGS) entry which is preliminary data.</text>
</comment>
<evidence type="ECO:0000256" key="1">
    <source>
        <dbReference type="ARBA" id="ARBA00001917"/>
    </source>
</evidence>
<evidence type="ECO:0000256" key="3">
    <source>
        <dbReference type="ARBA" id="ARBA00004370"/>
    </source>
</evidence>
<dbReference type="PANTHER" id="PTHR48109">
    <property type="entry name" value="DIHYDROOROTATE DEHYDROGENASE (QUINONE), MITOCHONDRIAL-RELATED"/>
    <property type="match status" value="1"/>
</dbReference>
<evidence type="ECO:0000313" key="17">
    <source>
        <dbReference type="Proteomes" id="UP000306813"/>
    </source>
</evidence>
<dbReference type="GeneID" id="52036446"/>
<dbReference type="PROSITE" id="PS00911">
    <property type="entry name" value="DHODEHASE_1"/>
    <property type="match status" value="1"/>
</dbReference>
<dbReference type="AlphaFoldDB" id="A0AAX2UM01"/>
<sequence>MYDFFKPLLFKMDPENAHSLVEYSLRALNAIFPGALSFLAYKYIVDNEILKQNLLGLEFANPVGLAGGFDKNATMIRPLSALGFGFLEFGTFTPLAQEGNEKPRLFRLVKEESIQNAMGFNNQGADVISKRMTQNYPFVLPLGANIGKNKLTSNENALNDYFTLLRSFKDLCDYFIINISSPNTKNLRDLQNEEFLGALLKEAKEITTKPILIKIAPDMEFKDALSFCEGAIEKGVSGFIIANTSTDYTLLNNNRTFGGISGKLITQKSGEFFHALSKELFGRTLLIASGGIDSAEVAYDRIKKGASLVQIFTAMIFKGPSLARDINEGLIELLRKDGFLHISEAIGVELK</sequence>